<protein>
    <submittedName>
        <fullName evidence="3">DUF2953 family protein</fullName>
    </submittedName>
</protein>
<feature type="transmembrane region" description="Helical" evidence="2">
    <location>
        <begin position="6"/>
        <end position="26"/>
    </location>
</feature>
<dbReference type="Proteomes" id="UP000253034">
    <property type="component" value="Unassembled WGS sequence"/>
</dbReference>
<feature type="transmembrane region" description="Helical" evidence="2">
    <location>
        <begin position="178"/>
        <end position="196"/>
    </location>
</feature>
<dbReference type="AlphaFoldDB" id="A0A369B511"/>
<gene>
    <name evidence="3" type="ORF">DFR58_11066</name>
</gene>
<dbReference type="EMBL" id="QPJT01000010">
    <property type="protein sequence ID" value="RCX16573.1"/>
    <property type="molecule type" value="Genomic_DNA"/>
</dbReference>
<proteinExistence type="predicted"/>
<keyword evidence="4" id="KW-1185">Reference proteome</keyword>
<sequence>MFLVSILGYALLGIAVLVACIIFIPYKYYISGKKLDESYVKGSVCWLFGAVKINFFKGEGKDSETTVKAFGIERRLKPGKSKEHAKKDSKQKTNSAKKYMKPEVIKKAVDAAFKIFKHCMPARFYVNARAGFEDPALTGMLCAVNAMAWGEFKGVRVRINAVFDDEVIEGRFLIGGRIWVAYLILVAIGTIITRPFRDIWMNDFKTKIKGGV</sequence>
<keyword evidence="2" id="KW-1133">Transmembrane helix</keyword>
<accession>A0A369B511</accession>
<reference evidence="3 4" key="1">
    <citation type="submission" date="2018-07" db="EMBL/GenBank/DDBJ databases">
        <title>Genomic Encyclopedia of Type Strains, Phase IV (KMG-IV): sequencing the most valuable type-strain genomes for metagenomic binning, comparative biology and taxonomic classification.</title>
        <authorList>
            <person name="Goeker M."/>
        </authorList>
    </citation>
    <scope>NUCLEOTIDE SEQUENCE [LARGE SCALE GENOMIC DNA]</scope>
    <source>
        <strain evidence="3 4">DSM 27016</strain>
    </source>
</reference>
<name>A0A369B511_9FIRM</name>
<organism evidence="3 4">
    <name type="scientific">Anaerobacterium chartisolvens</name>
    <dbReference type="NCBI Taxonomy" id="1297424"/>
    <lineage>
        <taxon>Bacteria</taxon>
        <taxon>Bacillati</taxon>
        <taxon>Bacillota</taxon>
        <taxon>Clostridia</taxon>
        <taxon>Eubacteriales</taxon>
        <taxon>Oscillospiraceae</taxon>
        <taxon>Anaerobacterium</taxon>
    </lineage>
</organism>
<dbReference type="OrthoDB" id="1739345at2"/>
<keyword evidence="2" id="KW-0472">Membrane</keyword>
<comment type="caution">
    <text evidence="3">The sequence shown here is derived from an EMBL/GenBank/DDBJ whole genome shotgun (WGS) entry which is preliminary data.</text>
</comment>
<feature type="region of interest" description="Disordered" evidence="1">
    <location>
        <begin position="77"/>
        <end position="97"/>
    </location>
</feature>
<evidence type="ECO:0000313" key="4">
    <source>
        <dbReference type="Proteomes" id="UP000253034"/>
    </source>
</evidence>
<dbReference type="InterPro" id="IPR021338">
    <property type="entry name" value="DUF2953"/>
</dbReference>
<keyword evidence="2" id="KW-0812">Transmembrane</keyword>
<dbReference type="Pfam" id="PF11167">
    <property type="entry name" value="DUF2953"/>
    <property type="match status" value="1"/>
</dbReference>
<feature type="compositionally biased region" description="Basic and acidic residues" evidence="1">
    <location>
        <begin position="77"/>
        <end position="91"/>
    </location>
</feature>
<evidence type="ECO:0000256" key="2">
    <source>
        <dbReference type="SAM" id="Phobius"/>
    </source>
</evidence>
<evidence type="ECO:0000256" key="1">
    <source>
        <dbReference type="SAM" id="MobiDB-lite"/>
    </source>
</evidence>
<dbReference type="RefSeq" id="WP_114297734.1">
    <property type="nucleotide sequence ID" value="NZ_QPJT01000010.1"/>
</dbReference>
<evidence type="ECO:0000313" key="3">
    <source>
        <dbReference type="EMBL" id="RCX16573.1"/>
    </source>
</evidence>